<dbReference type="SUPFAM" id="SSF101898">
    <property type="entry name" value="NHL repeat"/>
    <property type="match status" value="1"/>
</dbReference>
<evidence type="ECO:0000313" key="3">
    <source>
        <dbReference type="Proteomes" id="UP000645610"/>
    </source>
</evidence>
<dbReference type="InterPro" id="IPR026444">
    <property type="entry name" value="Secre_tail"/>
</dbReference>
<gene>
    <name evidence="2" type="ORF">I2I01_13430</name>
</gene>
<proteinExistence type="predicted"/>
<dbReference type="EMBL" id="JADQDP010000003">
    <property type="protein sequence ID" value="MBF9142644.1"/>
    <property type="molecule type" value="Genomic_DNA"/>
</dbReference>
<dbReference type="AlphaFoldDB" id="A0A931BF03"/>
<dbReference type="NCBIfam" id="TIGR04183">
    <property type="entry name" value="Por_Secre_tail"/>
    <property type="match status" value="1"/>
</dbReference>
<accession>A0A931BF03</accession>
<feature type="signal peptide" evidence="1">
    <location>
        <begin position="1"/>
        <end position="27"/>
    </location>
</feature>
<reference evidence="2 3" key="1">
    <citation type="submission" date="2020-11" db="EMBL/GenBank/DDBJ databases">
        <authorList>
            <person name="Kim M.K."/>
        </authorList>
    </citation>
    <scope>NUCLEOTIDE SEQUENCE [LARGE SCALE GENOMIC DNA]</scope>
    <source>
        <strain evidence="2 3">BT439</strain>
    </source>
</reference>
<name>A0A931BF03_9BACT</name>
<organism evidence="2 3">
    <name type="scientific">Hymenobacter properus</name>
    <dbReference type="NCBI Taxonomy" id="2791026"/>
    <lineage>
        <taxon>Bacteria</taxon>
        <taxon>Pseudomonadati</taxon>
        <taxon>Bacteroidota</taxon>
        <taxon>Cytophagia</taxon>
        <taxon>Cytophagales</taxon>
        <taxon>Hymenobacteraceae</taxon>
        <taxon>Hymenobacter</taxon>
    </lineage>
</organism>
<dbReference type="InterPro" id="IPR052918">
    <property type="entry name" value="Motility_Chemotaxis_Reg"/>
</dbReference>
<sequence length="581" mass="59715">MHFSTRFLVARLVAVCMGLCLALGSVAQTVPTWVGVRSLNNSNGHLALGMKAAETDAAGNSYVLGDFTGTVSVGGTSLSSGQSFDVYLAKYTPAGQLAWVRQLSSPGNEKAGDLALDAAGNVYVSGTFGGNIQLSPTLALAFAPVRDGPTNYLFVVRYSPLGQPEWAQQTTSPVLSPALASTTSVNSMAVTPTGMLYVSGVFTVAARLGATTVAVPGGSPYGQGVFVAGFATATGQPQLLAMPVYVRVPAVNGLSAYLQVAAGPAGELYLAALFSNRLEANTNTGSSAFSSRGGSDVLLAKLNPQGQAEWIEQLGGVGADWVCGTKTDAAGNVYVAGTCGAAATFGSTTVASAGPRDNYLAKYTPQGTLEWVQTSGGPTNGMMGERCLRLDASGNAYLASTFSASAQFGPLTVTSNTTSLDLVVACYSPQGQVLWVQQSSGPGHEVAEQLTLGPNNELSVFGRCNNSLYCYFGANLFTLPAGAADDSFVARLGIDATITSTRVAGTLPLTAYPNPATAQVHLPATLVGARIQLLDALGRTVRETTVSATGEVFVLGLVPGIYTLRATDKQGQPHAARVTVE</sequence>
<dbReference type="Gene3D" id="2.80.10.50">
    <property type="match status" value="1"/>
</dbReference>
<dbReference type="PANTHER" id="PTHR35580">
    <property type="entry name" value="CELL SURFACE GLYCOPROTEIN (S-LAYER PROTEIN)-LIKE PROTEIN"/>
    <property type="match status" value="1"/>
</dbReference>
<dbReference type="Proteomes" id="UP000645610">
    <property type="component" value="Unassembled WGS sequence"/>
</dbReference>
<evidence type="ECO:0000313" key="2">
    <source>
        <dbReference type="EMBL" id="MBF9142644.1"/>
    </source>
</evidence>
<dbReference type="PANTHER" id="PTHR35580:SF1">
    <property type="entry name" value="PHYTASE-LIKE DOMAIN-CONTAINING PROTEIN"/>
    <property type="match status" value="1"/>
</dbReference>
<comment type="caution">
    <text evidence="2">The sequence shown here is derived from an EMBL/GenBank/DDBJ whole genome shotgun (WGS) entry which is preliminary data.</text>
</comment>
<keyword evidence="3" id="KW-1185">Reference proteome</keyword>
<feature type="chain" id="PRO_5037183515" evidence="1">
    <location>
        <begin position="28"/>
        <end position="581"/>
    </location>
</feature>
<keyword evidence="1" id="KW-0732">Signal</keyword>
<dbReference type="RefSeq" id="WP_196286995.1">
    <property type="nucleotide sequence ID" value="NZ_JADQDP010000003.1"/>
</dbReference>
<protein>
    <submittedName>
        <fullName evidence="2">T9SS type A sorting domain-containing protein</fullName>
    </submittedName>
</protein>
<evidence type="ECO:0000256" key="1">
    <source>
        <dbReference type="SAM" id="SignalP"/>
    </source>
</evidence>